<evidence type="ECO:0000256" key="4">
    <source>
        <dbReference type="ARBA" id="ARBA00016065"/>
    </source>
</evidence>
<dbReference type="InterPro" id="IPR022816">
    <property type="entry name" value="Condensin_barren_su2"/>
</dbReference>
<accession>A0A1B7TJW6</accession>
<reference evidence="14" key="1">
    <citation type="journal article" date="2016" name="Proc. Natl. Acad. Sci. U.S.A.">
        <title>Comparative genomics of biotechnologically important yeasts.</title>
        <authorList>
            <person name="Riley R."/>
            <person name="Haridas S."/>
            <person name="Wolfe K.H."/>
            <person name="Lopes M.R."/>
            <person name="Hittinger C.T."/>
            <person name="Goeker M."/>
            <person name="Salamov A.A."/>
            <person name="Wisecaver J.H."/>
            <person name="Long T.M."/>
            <person name="Calvey C.H."/>
            <person name="Aerts A.L."/>
            <person name="Barry K.W."/>
            <person name="Choi C."/>
            <person name="Clum A."/>
            <person name="Coughlan A.Y."/>
            <person name="Deshpande S."/>
            <person name="Douglass A.P."/>
            <person name="Hanson S.J."/>
            <person name="Klenk H.-P."/>
            <person name="LaButti K.M."/>
            <person name="Lapidus A."/>
            <person name="Lindquist E.A."/>
            <person name="Lipzen A.M."/>
            <person name="Meier-Kolthoff J.P."/>
            <person name="Ohm R.A."/>
            <person name="Otillar R.P."/>
            <person name="Pangilinan J.L."/>
            <person name="Peng Y."/>
            <person name="Rokas A."/>
            <person name="Rosa C.A."/>
            <person name="Scheuner C."/>
            <person name="Sibirny A.A."/>
            <person name="Slot J.C."/>
            <person name="Stielow J.B."/>
            <person name="Sun H."/>
            <person name="Kurtzman C.P."/>
            <person name="Blackwell M."/>
            <person name="Grigoriev I.V."/>
            <person name="Jeffries T.W."/>
        </authorList>
    </citation>
    <scope>NUCLEOTIDE SEQUENCE [LARGE SCALE GENOMIC DNA]</scope>
    <source>
        <strain evidence="14">NRRL Y-1626</strain>
    </source>
</reference>
<evidence type="ECO:0000256" key="5">
    <source>
        <dbReference type="ARBA" id="ARBA00022454"/>
    </source>
</evidence>
<evidence type="ECO:0000256" key="2">
    <source>
        <dbReference type="ARBA" id="ARBA00004496"/>
    </source>
</evidence>
<feature type="compositionally biased region" description="Acidic residues" evidence="12">
    <location>
        <begin position="484"/>
        <end position="495"/>
    </location>
</feature>
<sequence length="878" mass="99522">MGNINRKNSKSKSYKHLGFSSGENGTTIKKVMARDLSSSNKKRIFSNNKEIRKNLLDDAVDNESQSNGSIGLGPPIKKTITTTQTPSLFEGGNKAKILANFEEWIKLATDNKINVKNSWNFALIDYFHDLNVLKENNGNINFQKASATLDGCVKIYASRIDSVANETGKLLSGLVTSNENINNTNNRDGLNSQGSDELMQSGDIIIDEATGLPISTSGENGNLDSGGSSRRRVNNRILETTLTSFDNLKLSSFDQEYTIDPLFKKALADFDEAGAKNLLLSILHIQNDAKVVFDTTEEYETSSGETIVEDENADLEEKENVEEEDIEEDVDMEDTNINQSSNKSLLPPLNLEYKIDNESKEEESLKAMDEAILNLGISLGLDKIPKEKELCNSLKFVRECINDISKVKNLLDNVVQEGQPEVDNDIIDIKDTSVQLSEEIVYNNDNEDALHAMDISNVMDQELAENVFINDDRNDNDISGFGEVEQENEEEEEENFDLDFEKNLYSQFNNIFQSKYWTGKDHWKVKNIKKRVDPIEKVNDENSNDNGSTSNNQNNLAKTTTQKSKKKKQRQHIDFFSWSPVNEEMLIHSESPKINGVRRIDIPLKNRKDIYYNLLPTDYHVTLEKMTVLFTRPLQKGNFFRKKTPLPKKRSILQSGDNISRNEDNEVINEGQEEYWANIYEDQNSAENPNADDVGIENPQLTTENAFDDIQADIGLDFNDALGNDEGMGYEDENININKLNPENALTLNAGLLLSSSVELKEDEEEAMKKQTTIKAMLALNATQKVNYSRVAKKVDIKKLKDNLWRCIESQLMHIQEEEVKELKFTKLIQQLKTLYTFESIKDLSTSFCFICLLHLANEHGFVINKDENNLLELTLVF</sequence>
<evidence type="ECO:0000256" key="6">
    <source>
        <dbReference type="ARBA" id="ARBA00022490"/>
    </source>
</evidence>
<keyword evidence="5" id="KW-0158">Chromosome</keyword>
<dbReference type="Proteomes" id="UP000092321">
    <property type="component" value="Unassembled WGS sequence"/>
</dbReference>
<protein>
    <recommendedName>
        <fullName evidence="4 11">Condensin complex subunit 2</fullName>
    </recommendedName>
</protein>
<evidence type="ECO:0000313" key="13">
    <source>
        <dbReference type="EMBL" id="OBA29024.1"/>
    </source>
</evidence>
<feature type="region of interest" description="Disordered" evidence="12">
    <location>
        <begin position="535"/>
        <end position="571"/>
    </location>
</feature>
<dbReference type="PANTHER" id="PTHR13108:SF9">
    <property type="entry name" value="CONDENSIN COMPLEX SUBUNIT 2"/>
    <property type="match status" value="1"/>
</dbReference>
<dbReference type="EMBL" id="LXPE01000001">
    <property type="protein sequence ID" value="OBA29024.1"/>
    <property type="molecule type" value="Genomic_DNA"/>
</dbReference>
<comment type="caution">
    <text evidence="13">The sequence shown here is derived from an EMBL/GenBank/DDBJ whole genome shotgun (WGS) entry which is preliminary data.</text>
</comment>
<evidence type="ECO:0000256" key="12">
    <source>
        <dbReference type="SAM" id="MobiDB-lite"/>
    </source>
</evidence>
<dbReference type="PANTHER" id="PTHR13108">
    <property type="entry name" value="CONDENSIN COMPLEX SUBUNIT 2"/>
    <property type="match status" value="1"/>
</dbReference>
<dbReference type="GO" id="GO:0005737">
    <property type="term" value="C:cytoplasm"/>
    <property type="evidence" value="ECO:0007669"/>
    <property type="project" value="UniProtKB-SubCell"/>
</dbReference>
<evidence type="ECO:0000256" key="9">
    <source>
        <dbReference type="ARBA" id="ARBA00023067"/>
    </source>
</evidence>
<comment type="subcellular location">
    <subcellularLocation>
        <location evidence="1">Chromosome</location>
    </subcellularLocation>
    <subcellularLocation>
        <location evidence="2">Cytoplasm</location>
    </subcellularLocation>
</comment>
<dbReference type="Pfam" id="PF05786">
    <property type="entry name" value="Cnd2"/>
    <property type="match status" value="1"/>
</dbReference>
<evidence type="ECO:0000256" key="7">
    <source>
        <dbReference type="ARBA" id="ARBA00022618"/>
    </source>
</evidence>
<dbReference type="GO" id="GO:0003682">
    <property type="term" value="F:chromatin binding"/>
    <property type="evidence" value="ECO:0007669"/>
    <property type="project" value="TreeGrafter"/>
</dbReference>
<evidence type="ECO:0000256" key="3">
    <source>
        <dbReference type="ARBA" id="ARBA00009471"/>
    </source>
</evidence>
<keyword evidence="8 11" id="KW-0498">Mitosis</keyword>
<keyword evidence="14" id="KW-1185">Reference proteome</keyword>
<dbReference type="OrthoDB" id="362021at2759"/>
<evidence type="ECO:0000313" key="14">
    <source>
        <dbReference type="Proteomes" id="UP000092321"/>
    </source>
</evidence>
<evidence type="ECO:0000256" key="1">
    <source>
        <dbReference type="ARBA" id="ARBA00004286"/>
    </source>
</evidence>
<feature type="region of interest" description="Disordered" evidence="12">
    <location>
        <begin position="475"/>
        <end position="495"/>
    </location>
</feature>
<gene>
    <name evidence="13" type="ORF">HANVADRAFT_50971</name>
</gene>
<evidence type="ECO:0000256" key="11">
    <source>
        <dbReference type="PIRNR" id="PIRNR017126"/>
    </source>
</evidence>
<dbReference type="GO" id="GO:0051301">
    <property type="term" value="P:cell division"/>
    <property type="evidence" value="ECO:0007669"/>
    <property type="project" value="UniProtKB-KW"/>
</dbReference>
<comment type="function">
    <text evidence="11">Regulatory subunit of the condensin complex, a complex required for conversion of interphase chromatin into mitotic-like condense chromosomes.</text>
</comment>
<comment type="similarity">
    <text evidence="3 11">Belongs to the CND2 (condensin subunit 2) family.</text>
</comment>
<keyword evidence="6" id="KW-0963">Cytoplasm</keyword>
<keyword evidence="7 11" id="KW-0132">Cell division</keyword>
<dbReference type="PIRSF" id="PIRSF017126">
    <property type="entry name" value="Condensin_H"/>
    <property type="match status" value="1"/>
</dbReference>
<evidence type="ECO:0000256" key="10">
    <source>
        <dbReference type="ARBA" id="ARBA00023306"/>
    </source>
</evidence>
<proteinExistence type="inferred from homology"/>
<keyword evidence="10 11" id="KW-0131">Cell cycle</keyword>
<organism evidence="13 14">
    <name type="scientific">Hanseniaspora valbyensis NRRL Y-1626</name>
    <dbReference type="NCBI Taxonomy" id="766949"/>
    <lineage>
        <taxon>Eukaryota</taxon>
        <taxon>Fungi</taxon>
        <taxon>Dikarya</taxon>
        <taxon>Ascomycota</taxon>
        <taxon>Saccharomycotina</taxon>
        <taxon>Saccharomycetes</taxon>
        <taxon>Saccharomycodales</taxon>
        <taxon>Saccharomycodaceae</taxon>
        <taxon>Hanseniaspora</taxon>
    </lineage>
</organism>
<dbReference type="GO" id="GO:0007076">
    <property type="term" value="P:mitotic chromosome condensation"/>
    <property type="evidence" value="ECO:0007669"/>
    <property type="project" value="InterPro"/>
</dbReference>
<evidence type="ECO:0000256" key="8">
    <source>
        <dbReference type="ARBA" id="ARBA00022776"/>
    </source>
</evidence>
<feature type="compositionally biased region" description="Low complexity" evidence="12">
    <location>
        <begin position="544"/>
        <end position="562"/>
    </location>
</feature>
<keyword evidence="9 11" id="KW-0226">DNA condensation</keyword>
<name>A0A1B7TJW6_9ASCO</name>
<dbReference type="AlphaFoldDB" id="A0A1B7TJW6"/>
<dbReference type="GO" id="GO:0000796">
    <property type="term" value="C:condensin complex"/>
    <property type="evidence" value="ECO:0007669"/>
    <property type="project" value="InterPro"/>
</dbReference>